<feature type="compositionally biased region" description="Basic and acidic residues" evidence="1">
    <location>
        <begin position="677"/>
        <end position="688"/>
    </location>
</feature>
<feature type="region of interest" description="Disordered" evidence="1">
    <location>
        <begin position="677"/>
        <end position="731"/>
    </location>
</feature>
<dbReference type="PANTHER" id="PTHR21402:SF10">
    <property type="entry name" value="U11_U12 SMALL NUCLEAR RIBONUCLEOPROTEIN 48 KDA PROTEIN"/>
    <property type="match status" value="1"/>
</dbReference>
<dbReference type="PANTHER" id="PTHR21402">
    <property type="entry name" value="GAMETOCYTE SPECIFIC FACTOR 1-RELATED"/>
    <property type="match status" value="1"/>
</dbReference>
<dbReference type="EMBL" id="JADCNM010000002">
    <property type="protein sequence ID" value="KAG0494953.1"/>
    <property type="molecule type" value="Genomic_DNA"/>
</dbReference>
<reference evidence="2 3" key="1">
    <citation type="journal article" date="2020" name="Nat. Food">
        <title>A phased Vanilla planifolia genome enables genetic improvement of flavour and production.</title>
        <authorList>
            <person name="Hasing T."/>
            <person name="Tang H."/>
            <person name="Brym M."/>
            <person name="Khazi F."/>
            <person name="Huang T."/>
            <person name="Chambers A.H."/>
        </authorList>
    </citation>
    <scope>NUCLEOTIDE SEQUENCE [LARGE SCALE GENOMIC DNA]</scope>
    <source>
        <tissue evidence="2">Leaf</tissue>
    </source>
</reference>
<feature type="compositionally biased region" description="Acidic residues" evidence="1">
    <location>
        <begin position="708"/>
        <end position="718"/>
    </location>
</feature>
<dbReference type="AlphaFoldDB" id="A0A835RQM3"/>
<evidence type="ECO:0000313" key="2">
    <source>
        <dbReference type="EMBL" id="KAG0494953.1"/>
    </source>
</evidence>
<evidence type="ECO:0008006" key="4">
    <source>
        <dbReference type="Google" id="ProtNLM"/>
    </source>
</evidence>
<comment type="caution">
    <text evidence="2">The sequence shown here is derived from an EMBL/GenBank/DDBJ whole genome shotgun (WGS) entry which is preliminary data.</text>
</comment>
<sequence>MDPPPSSSEASQSLLDRNAIHSSLPSTISLLQDLTSLAESTLKSVSEFLYSGFPCPSSSSLFGCCAYDSNHRMPPESLFRHSLNCPSAPGSRLLDLGFLDNLRYVRSLKSEDQLLKENPFVRNLPEAEAELCFSLDGDLGDIGSNFFYKDCSGVVTTPEPDVTSRTFTLPSILSFECANFIAENGERDGDLNQRFGIIPSELWALRSEVESWSDFPASYSYAALRVAAGLEWADEISLKRWIIVNSPQFGIVIDGAMRDHVFLLLKLCLKAVSREAFSSLKLVMQNNDFLDPRVVTFECPRLGSSLTWLWSQIAVLYGQLRGKLFTIGMLKESFLQVGRSLLPFRIMKEQVANDDNITLRGSENCGMESELCPSKSVENMDTEDHKHSENFCIHKVFVSQVAAAVAALHERFILEQRLKALRFIQPLPKSKRLNQYISIILRASKEREKRLNYRPLLEHDGLIWQRPKNQDFGRSKTREELLAEERDYKRRRMSYRGKKVKRNNMQVLHDIIEEHMEEIKQAGGIGCNVKSSSDSTFSPSINETLETRTKNSPHYVDCKSEKVHGYDSATDVSMISCMQKTLQKPTYERYEDQHNLKRSKSDMKRYRSKSPTYYSDNSRSREGHSYTKHQSIKRSSKEKLGVYDSHPRYRNHSNREIVASKYELDAKYDVHYVKEYRRNGNRSSERKLHQPTGQDVFDDRYQPSPSEDIYETDDDDLSEGSNYARSQKLHR</sequence>
<gene>
    <name evidence="2" type="ORF">HPP92_005947</name>
</gene>
<dbReference type="Proteomes" id="UP000639772">
    <property type="component" value="Unassembled WGS sequence"/>
</dbReference>
<name>A0A835RQM3_VANPL</name>
<dbReference type="GO" id="GO:0008270">
    <property type="term" value="F:zinc ion binding"/>
    <property type="evidence" value="ECO:0007669"/>
    <property type="project" value="UniProtKB-KW"/>
</dbReference>
<evidence type="ECO:0000313" key="3">
    <source>
        <dbReference type="Proteomes" id="UP000639772"/>
    </source>
</evidence>
<evidence type="ECO:0000256" key="1">
    <source>
        <dbReference type="SAM" id="MobiDB-lite"/>
    </source>
</evidence>
<proteinExistence type="predicted"/>
<feature type="region of interest" description="Disordered" evidence="1">
    <location>
        <begin position="586"/>
        <end position="654"/>
    </location>
</feature>
<dbReference type="OrthoDB" id="69229at2759"/>
<protein>
    <recommendedName>
        <fullName evidence="4">CHHC U11-48K-type domain-containing protein</fullName>
    </recommendedName>
</protein>
<organism evidence="2 3">
    <name type="scientific">Vanilla planifolia</name>
    <name type="common">Vanilla</name>
    <dbReference type="NCBI Taxonomy" id="51239"/>
    <lineage>
        <taxon>Eukaryota</taxon>
        <taxon>Viridiplantae</taxon>
        <taxon>Streptophyta</taxon>
        <taxon>Embryophyta</taxon>
        <taxon>Tracheophyta</taxon>
        <taxon>Spermatophyta</taxon>
        <taxon>Magnoliopsida</taxon>
        <taxon>Liliopsida</taxon>
        <taxon>Asparagales</taxon>
        <taxon>Orchidaceae</taxon>
        <taxon>Vanilloideae</taxon>
        <taxon>Vanilleae</taxon>
        <taxon>Vanilla</taxon>
    </lineage>
</organism>
<accession>A0A835RQM3</accession>
<feature type="compositionally biased region" description="Basic and acidic residues" evidence="1">
    <location>
        <begin position="586"/>
        <end position="605"/>
    </location>
</feature>
<feature type="compositionally biased region" description="Basic and acidic residues" evidence="1">
    <location>
        <begin position="635"/>
        <end position="647"/>
    </location>
</feature>
<dbReference type="InterPro" id="IPR051591">
    <property type="entry name" value="UPF0224_FAM112_RNA_Proc"/>
</dbReference>